<sequence length="617" mass="67706">MRRQGQPSPGRHWRGCGPGHRRHPARHLAEQHHQQAPGHYPLGGWRAIAQLGRLHEACRRVLRVVRSGLHRRRHGAGPGQRPADSGAQRPSRPEHPDRQRQRPDPSHSGRRGASGATGSRRTSGIGAGPSQFCSGPVRSCARRLNRHTARTAAPARLQSPAAFPRPIYSTMPICSIHPLPYSADPIAFFARIREAPGAVLLDSGRPTAVRGRHDLLSAWPLQELSVADDEDGAAYLKRLRDSLEALGAAQLPDGCELPFAGGLIGYLSYEFGRRLEPLPDQAIDDLQLPEARLGLYAWALISDHQEQTSQLIFHPSLAARECKRLIELFSVDIPEPHTEFRLSQPFQASISAENYRQAFQRIQAYIQAGDCYQVNFAQRFQAQYVGDPWAAYCALRAACPTPFAGYLNLPGADAILSLSPERFVRVSARQVETRPIKGTRPRSADPVQDAAFAAELLASDKDRAENLMIVDLLRNDLGRSCRIGSVKVPELFSLESYPNVHHLVSSVTGELAAGNDALDLISGSFPGGSITGAPKIRAMQIIDELEPTRRSLYCGSLMYLDVRGEMDSSIAIRSLLVKDGQISCWGGGGIVADSDCEAEYQETFTKVRVLLETLEAL</sequence>
<feature type="region of interest" description="Disordered" evidence="3">
    <location>
        <begin position="1"/>
        <end position="39"/>
    </location>
</feature>
<dbReference type="PANTHER" id="PTHR11236">
    <property type="entry name" value="AMINOBENZOATE/ANTHRANILATE SYNTHASE"/>
    <property type="match status" value="1"/>
</dbReference>
<protein>
    <recommendedName>
        <fullName evidence="1">aminodeoxychorismate synthase</fullName>
        <ecNumber evidence="1">2.6.1.85</ecNumber>
    </recommendedName>
</protein>
<evidence type="ECO:0000313" key="6">
    <source>
        <dbReference type="EMBL" id="KPW90161.1"/>
    </source>
</evidence>
<evidence type="ECO:0000259" key="5">
    <source>
        <dbReference type="Pfam" id="PF04715"/>
    </source>
</evidence>
<feature type="domain" description="Anthranilate synthase component I N-terminal" evidence="5">
    <location>
        <begin position="183"/>
        <end position="308"/>
    </location>
</feature>
<keyword evidence="2" id="KW-0808">Transferase</keyword>
<dbReference type="EMBL" id="LJQC01000953">
    <property type="protein sequence ID" value="KPW90161.1"/>
    <property type="molecule type" value="Genomic_DNA"/>
</dbReference>
<proteinExistence type="predicted"/>
<keyword evidence="7" id="KW-1185">Reference proteome</keyword>
<dbReference type="InterPro" id="IPR006805">
    <property type="entry name" value="Anth_synth_I_N"/>
</dbReference>
<feature type="region of interest" description="Disordered" evidence="3">
    <location>
        <begin position="69"/>
        <end position="132"/>
    </location>
</feature>
<dbReference type="SUPFAM" id="SSF56322">
    <property type="entry name" value="ADC synthase"/>
    <property type="match status" value="1"/>
</dbReference>
<evidence type="ECO:0000256" key="2">
    <source>
        <dbReference type="ARBA" id="ARBA00022679"/>
    </source>
</evidence>
<dbReference type="InterPro" id="IPR015890">
    <property type="entry name" value="Chorismate_C"/>
</dbReference>
<evidence type="ECO:0000256" key="3">
    <source>
        <dbReference type="SAM" id="MobiDB-lite"/>
    </source>
</evidence>
<feature type="domain" description="Chorismate-utilising enzyme C-terminal" evidence="4">
    <location>
        <begin position="352"/>
        <end position="606"/>
    </location>
</feature>
<accession>A0A0P9MF52</accession>
<name>A0A0P9MF52_9PSED</name>
<evidence type="ECO:0000313" key="7">
    <source>
        <dbReference type="Proteomes" id="UP000051335"/>
    </source>
</evidence>
<evidence type="ECO:0000259" key="4">
    <source>
        <dbReference type="Pfam" id="PF00425"/>
    </source>
</evidence>
<dbReference type="GO" id="GO:0000162">
    <property type="term" value="P:L-tryptophan biosynthetic process"/>
    <property type="evidence" value="ECO:0007669"/>
    <property type="project" value="TreeGrafter"/>
</dbReference>
<comment type="caution">
    <text evidence="6">The sequence shown here is derived from an EMBL/GenBank/DDBJ whole genome shotgun (WGS) entry which is preliminary data.</text>
</comment>
<organism evidence="6 7">
    <name type="scientific">Pseudomonas syringae pv. coryli</name>
    <dbReference type="NCBI Taxonomy" id="317659"/>
    <lineage>
        <taxon>Bacteria</taxon>
        <taxon>Pseudomonadati</taxon>
        <taxon>Pseudomonadota</taxon>
        <taxon>Gammaproteobacteria</taxon>
        <taxon>Pseudomonadales</taxon>
        <taxon>Pseudomonadaceae</taxon>
        <taxon>Pseudomonas</taxon>
    </lineage>
</organism>
<reference evidence="6 7" key="1">
    <citation type="submission" date="2015-09" db="EMBL/GenBank/DDBJ databases">
        <title>Genome announcement of multiple Pseudomonas syringae strains.</title>
        <authorList>
            <person name="Thakur S."/>
            <person name="Wang P.W."/>
            <person name="Gong Y."/>
            <person name="Weir B.S."/>
            <person name="Guttman D.S."/>
        </authorList>
    </citation>
    <scope>NUCLEOTIDE SEQUENCE [LARGE SCALE GENOMIC DNA]</scope>
    <source>
        <strain evidence="6 7">ICMP17001</strain>
    </source>
</reference>
<dbReference type="EC" id="2.6.1.85" evidence="1"/>
<dbReference type="PANTHER" id="PTHR11236:SF50">
    <property type="entry name" value="AMINODEOXYCHORISMATE SYNTHASE COMPONENT 1"/>
    <property type="match status" value="1"/>
</dbReference>
<dbReference type="AlphaFoldDB" id="A0A0P9MF52"/>
<gene>
    <name evidence="6" type="ORF">ALO75_04223</name>
</gene>
<dbReference type="Pfam" id="PF04715">
    <property type="entry name" value="Anth_synt_I_N"/>
    <property type="match status" value="1"/>
</dbReference>
<dbReference type="PATRIC" id="fig|317659.3.peg.977"/>
<dbReference type="GO" id="GO:0046820">
    <property type="term" value="F:4-amino-4-deoxychorismate synthase activity"/>
    <property type="evidence" value="ECO:0007669"/>
    <property type="project" value="UniProtKB-EC"/>
</dbReference>
<dbReference type="InterPro" id="IPR005802">
    <property type="entry name" value="ADC_synth_comp_1"/>
</dbReference>
<dbReference type="GO" id="GO:0009396">
    <property type="term" value="P:folic acid-containing compound biosynthetic process"/>
    <property type="evidence" value="ECO:0007669"/>
    <property type="project" value="InterPro"/>
</dbReference>
<dbReference type="Pfam" id="PF00425">
    <property type="entry name" value="Chorismate_bind"/>
    <property type="match status" value="1"/>
</dbReference>
<dbReference type="Gene3D" id="3.60.120.10">
    <property type="entry name" value="Anthranilate synthase"/>
    <property type="match status" value="1"/>
</dbReference>
<dbReference type="Proteomes" id="UP000051335">
    <property type="component" value="Unassembled WGS sequence"/>
</dbReference>
<dbReference type="NCBIfam" id="TIGR00553">
    <property type="entry name" value="pabB"/>
    <property type="match status" value="1"/>
</dbReference>
<feature type="compositionally biased region" description="Low complexity" evidence="3">
    <location>
        <begin position="111"/>
        <end position="124"/>
    </location>
</feature>
<evidence type="ECO:0000256" key="1">
    <source>
        <dbReference type="ARBA" id="ARBA00013139"/>
    </source>
</evidence>
<dbReference type="PRINTS" id="PR00095">
    <property type="entry name" value="ANTSNTHASEI"/>
</dbReference>
<feature type="compositionally biased region" description="Basic residues" evidence="3">
    <location>
        <begin position="11"/>
        <end position="26"/>
    </location>
</feature>
<dbReference type="InterPro" id="IPR005801">
    <property type="entry name" value="ADC_synthase"/>
</dbReference>
<feature type="compositionally biased region" description="Basic and acidic residues" evidence="3">
    <location>
        <begin position="91"/>
        <end position="107"/>
    </location>
</feature>
<dbReference type="InterPro" id="IPR019999">
    <property type="entry name" value="Anth_synth_I-like"/>
</dbReference>